<name>A0A9D2E6V7_9FIRM</name>
<organism evidence="2 3">
    <name type="scientific">Candidatus Allofournierella merdipullorum</name>
    <dbReference type="NCBI Taxonomy" id="2838595"/>
    <lineage>
        <taxon>Bacteria</taxon>
        <taxon>Bacillati</taxon>
        <taxon>Bacillota</taxon>
        <taxon>Clostridia</taxon>
        <taxon>Eubacteriales</taxon>
        <taxon>Oscillospiraceae</taxon>
        <taxon>Allofournierella</taxon>
    </lineage>
</organism>
<evidence type="ECO:0000313" key="3">
    <source>
        <dbReference type="Proteomes" id="UP000824035"/>
    </source>
</evidence>
<reference evidence="2" key="2">
    <citation type="submission" date="2021-04" db="EMBL/GenBank/DDBJ databases">
        <authorList>
            <person name="Gilroy R."/>
        </authorList>
    </citation>
    <scope>NUCLEOTIDE SEQUENCE</scope>
    <source>
        <strain evidence="2">ChiGjej4B4-18154</strain>
    </source>
</reference>
<feature type="domain" description="DUF7000" evidence="1">
    <location>
        <begin position="7"/>
        <end position="105"/>
    </location>
</feature>
<gene>
    <name evidence="2" type="ORF">H9813_11835</name>
</gene>
<dbReference type="AlphaFoldDB" id="A0A9D2E6V7"/>
<comment type="caution">
    <text evidence="2">The sequence shown here is derived from an EMBL/GenBank/DDBJ whole genome shotgun (WGS) entry which is preliminary data.</text>
</comment>
<dbReference type="Pfam" id="PF22526">
    <property type="entry name" value="DUF7000"/>
    <property type="match status" value="1"/>
</dbReference>
<accession>A0A9D2E6V7</accession>
<sequence length="111" mass="13218">MNFDRALLERYRTLLQTTDLQPAYQEFIRMFRWLRTELERQLPGCRFQGGVCENAIEYACFSFYPPELREKSLKLVVAFVHRSFRLEVWLSGVNRAAQCRWARQLLRIAGA</sequence>
<evidence type="ECO:0000313" key="2">
    <source>
        <dbReference type="EMBL" id="HIZ31905.1"/>
    </source>
</evidence>
<dbReference type="EMBL" id="DXBV01000118">
    <property type="protein sequence ID" value="HIZ31905.1"/>
    <property type="molecule type" value="Genomic_DNA"/>
</dbReference>
<protein>
    <recommendedName>
        <fullName evidence="1">DUF7000 domain-containing protein</fullName>
    </recommendedName>
</protein>
<proteinExistence type="predicted"/>
<dbReference type="Proteomes" id="UP000824035">
    <property type="component" value="Unassembled WGS sequence"/>
</dbReference>
<evidence type="ECO:0000259" key="1">
    <source>
        <dbReference type="Pfam" id="PF22526"/>
    </source>
</evidence>
<reference evidence="2" key="1">
    <citation type="journal article" date="2021" name="PeerJ">
        <title>Extensive microbial diversity within the chicken gut microbiome revealed by metagenomics and culture.</title>
        <authorList>
            <person name="Gilroy R."/>
            <person name="Ravi A."/>
            <person name="Getino M."/>
            <person name="Pursley I."/>
            <person name="Horton D.L."/>
            <person name="Alikhan N.F."/>
            <person name="Baker D."/>
            <person name="Gharbi K."/>
            <person name="Hall N."/>
            <person name="Watson M."/>
            <person name="Adriaenssens E.M."/>
            <person name="Foster-Nyarko E."/>
            <person name="Jarju S."/>
            <person name="Secka A."/>
            <person name="Antonio M."/>
            <person name="Oren A."/>
            <person name="Chaudhuri R.R."/>
            <person name="La Ragione R."/>
            <person name="Hildebrand F."/>
            <person name="Pallen M.J."/>
        </authorList>
    </citation>
    <scope>NUCLEOTIDE SEQUENCE</scope>
    <source>
        <strain evidence="2">ChiGjej4B4-18154</strain>
    </source>
</reference>
<dbReference type="InterPro" id="IPR054269">
    <property type="entry name" value="DUF7000"/>
</dbReference>